<proteinExistence type="predicted"/>
<name>A0A935N1U4_9RHOO</name>
<feature type="transmembrane region" description="Helical" evidence="1">
    <location>
        <begin position="231"/>
        <end position="251"/>
    </location>
</feature>
<feature type="transmembrane region" description="Helical" evidence="1">
    <location>
        <begin position="292"/>
        <end position="312"/>
    </location>
</feature>
<dbReference type="AlphaFoldDB" id="A0A935N1U4"/>
<feature type="transmembrane region" description="Helical" evidence="1">
    <location>
        <begin position="354"/>
        <end position="374"/>
    </location>
</feature>
<dbReference type="EMBL" id="JADJMS010000008">
    <property type="protein sequence ID" value="MBK7414365.1"/>
    <property type="molecule type" value="Genomic_DNA"/>
</dbReference>
<evidence type="ECO:0000313" key="2">
    <source>
        <dbReference type="EMBL" id="MBK7414365.1"/>
    </source>
</evidence>
<gene>
    <name evidence="2" type="ORF">IPJ38_03840</name>
</gene>
<feature type="transmembrane region" description="Helical" evidence="1">
    <location>
        <begin position="169"/>
        <end position="186"/>
    </location>
</feature>
<keyword evidence="1" id="KW-1133">Transmembrane helix</keyword>
<feature type="transmembrane region" description="Helical" evidence="1">
    <location>
        <begin position="207"/>
        <end position="225"/>
    </location>
</feature>
<organism evidence="2 3">
    <name type="scientific">Candidatus Dechloromonas phosphorivorans</name>
    <dbReference type="NCBI Taxonomy" id="2899244"/>
    <lineage>
        <taxon>Bacteria</taxon>
        <taxon>Pseudomonadati</taxon>
        <taxon>Pseudomonadota</taxon>
        <taxon>Betaproteobacteria</taxon>
        <taxon>Rhodocyclales</taxon>
        <taxon>Azonexaceae</taxon>
        <taxon>Dechloromonas</taxon>
    </lineage>
</organism>
<accession>A0A935N1U4</accession>
<feature type="transmembrane region" description="Helical" evidence="1">
    <location>
        <begin position="263"/>
        <end position="286"/>
    </location>
</feature>
<sequence length="387" mass="43367">MISSKHPFWLVGFRPFFSLACLAGLSLPILWILVLKGVLPAPNAAFSPTQWHAHEMFYGFGWAVLGGFLLTSTKNWVNVRGYHGGVLIYLTAAWLVERLVIAFGGHLPAVLFWLGSQLFLISIVALLLATLIRHRHTDGYRRDNLFFLLILPTFGLAKILILLPDSFHLGWTMTLGLFRVAFLVMLERTLTQFMKSIFKVDILRHPLLDNSIKVLGILLVAAAFVPPAIAAAFSLLLATLLLIRFAFWHPLKAFSRLDVGIMYLGYLAITGQLLIEASSLAFNIAWVGSVGVHVFTFGAMGLVIPAMMIRIANGHTGRKVAFGAYEKTVLWIMILAFALRLIGPQLAPGIYLRWLDMAATCWFVAFLLLGWRFIPYFYRPRIDGKEH</sequence>
<feature type="transmembrane region" description="Helical" evidence="1">
    <location>
        <begin position="85"/>
        <end position="104"/>
    </location>
</feature>
<keyword evidence="1" id="KW-0812">Transmembrane</keyword>
<evidence type="ECO:0000256" key="1">
    <source>
        <dbReference type="SAM" id="Phobius"/>
    </source>
</evidence>
<feature type="transmembrane region" description="Helical" evidence="1">
    <location>
        <begin position="144"/>
        <end position="163"/>
    </location>
</feature>
<reference evidence="2 3" key="1">
    <citation type="submission" date="2020-10" db="EMBL/GenBank/DDBJ databases">
        <title>Connecting structure to function with the recovery of over 1000 high-quality activated sludge metagenome-assembled genomes encoding full-length rRNA genes using long-read sequencing.</title>
        <authorList>
            <person name="Singleton C.M."/>
            <person name="Petriglieri F."/>
            <person name="Kristensen J.M."/>
            <person name="Kirkegaard R.H."/>
            <person name="Michaelsen T.Y."/>
            <person name="Andersen M.H."/>
            <person name="Karst S.M."/>
            <person name="Dueholm M.S."/>
            <person name="Nielsen P.H."/>
            <person name="Albertsen M."/>
        </authorList>
    </citation>
    <scope>NUCLEOTIDE SEQUENCE [LARGE SCALE GENOMIC DNA]</scope>
    <source>
        <strain evidence="2">EsbW_18-Q3-R4-48_BATAC.463</strain>
    </source>
</reference>
<feature type="transmembrane region" description="Helical" evidence="1">
    <location>
        <begin position="324"/>
        <end position="342"/>
    </location>
</feature>
<keyword evidence="1" id="KW-0472">Membrane</keyword>
<evidence type="ECO:0000313" key="3">
    <source>
        <dbReference type="Proteomes" id="UP000739411"/>
    </source>
</evidence>
<dbReference type="Proteomes" id="UP000739411">
    <property type="component" value="Unassembled WGS sequence"/>
</dbReference>
<protein>
    <submittedName>
        <fullName evidence="2">NnrS family protein</fullName>
    </submittedName>
</protein>
<dbReference type="InterPro" id="IPR010266">
    <property type="entry name" value="NnrS"/>
</dbReference>
<feature type="transmembrane region" description="Helical" evidence="1">
    <location>
        <begin position="56"/>
        <end position="73"/>
    </location>
</feature>
<comment type="caution">
    <text evidence="2">The sequence shown here is derived from an EMBL/GenBank/DDBJ whole genome shotgun (WGS) entry which is preliminary data.</text>
</comment>
<dbReference type="Pfam" id="PF05940">
    <property type="entry name" value="NnrS"/>
    <property type="match status" value="1"/>
</dbReference>
<feature type="transmembrane region" description="Helical" evidence="1">
    <location>
        <begin position="110"/>
        <end position="132"/>
    </location>
</feature>